<evidence type="ECO:0000256" key="6">
    <source>
        <dbReference type="ARBA" id="ARBA00022918"/>
    </source>
</evidence>
<dbReference type="PROSITE" id="PS50994">
    <property type="entry name" value="INTEGRASE"/>
    <property type="match status" value="1"/>
</dbReference>
<keyword evidence="10" id="KW-1185">Reference proteome</keyword>
<dbReference type="PANTHER" id="PTHR34072">
    <property type="entry name" value="ENZYMATIC POLYPROTEIN-RELATED"/>
    <property type="match status" value="1"/>
</dbReference>
<sequence length="1350" mass="156258">IPSRKTCSSGYSPVKLQQVSKNVPKLLFTRNGPGLSRKTCRSHDSFKHVSVRLEKRAEVNVHPQQDPIHRLLAERQRELLPCPKSLPSPTSSLTPKSVPSPTSSPSPKSVPLPFLYFVFLLLRLSSRLGRIVYNRRDKTSLLTNSHDAFQQIKQALISAPIVQPPDWDLPFEVICDASDFAVRAVLGQRKDKKLHAIYYASRTLDDAQRNYATTEKELLAVVFAFEKFRSYLVGSKVIVYIVHAALKYLMQKKDAKPRLLRWILLLQEFDIEVRDKKGVENGVADHLLRIRIDDDVHINDFLLEENIYMIDIVVEDYYKCDKLQNRASVSIDTLSMSIDTHFSEEVVIRSCAMVSIGTTEIVDRHPLDHTRNWSPTENCATTTVEKDYPWYGDIVNYLAADVEPDNFKDYNKKRFIREIRRYYWDEPYLYKHCSDGVYRRCIAATEVPDILSHCHSSSYGRHFATFNTYGVQHQVATPYHPQTSGQVEVSNRQIKEILEKIVGKSKKEWSYKLDDALWAYKTAFKTPLGTTHFHLLYGKACHLPVELEHKAAWVVKMMNFDIKSAGERRHIQLNELDEIRIHAYDNSKLYKECTKAYHDKKILTRTFEPNDQIKKKNKKGCQPNAMVSIDTIRVSIDTIRVSIDTIIFHYDLYHELVRQCMAFVRVYYVNDRKRNAQEGALIFFILGVRYSLPLRVLCDIYGFDNDLTGVSLLGQFKDAQIFWSRFGNGIYDSKDAVHSEIRHPVLRYLVRLINSTLLCKMEPCKMRLYELLLLYHAVHDFFQIAWDLRRLTAMSTLALCLLITWSLSRPSPLQHFHINFEGEEVNTTIFTMDENYLKNSHWLKGNLLWCFRDDTWHHMIQLPFPALTELQARMRSLVFVPILPFCIPRHAPGDIEVQLQDPHLHRLRMSSLTCWGYSRWLFLFSSPISAAFSSSYPDGATCLSEREEVARGKRIVEAEEEHHEEVVFEEAVSEEEVEIIGDDTPAPVGKRNRPRRKREPIPSEYYQYLKELKYLYQCIANTLFPKKTTRFVDEGELCMIDQALFFILRETKDERKMAGDRGHTSLAVVLLDHLLSYREYAATIHRSGIRGSLCVGGILTPILGAAGIHLGTPDVYPMFLDLDYLKRKDYLDKTTPAYHCIFKFNHPDLGPSLLSLPCENRTSVKTRRNINFMPSSSVLNIDIGGAREDEQEYTQADYEHQEYYPVESEQQVEFEQHSEQPEAWESSQQNNERFQEEDENHEEVAEEYGCSNQRLPEQAKAPVSHPQSKKKRSTNSAARRANTIDQPRASSFESREMISELREPRSRQRRASTRSTNYSTGQDEQNPPASISVPAYTQESMDDFVSVYFT</sequence>
<evidence type="ECO:0000313" key="9">
    <source>
        <dbReference type="EMBL" id="KAG7528280.1"/>
    </source>
</evidence>
<proteinExistence type="predicted"/>
<feature type="compositionally biased region" description="Polar residues" evidence="7">
    <location>
        <begin position="1283"/>
        <end position="1292"/>
    </location>
</feature>
<feature type="domain" description="Integrase catalytic" evidence="8">
    <location>
        <begin position="371"/>
        <end position="552"/>
    </location>
</feature>
<evidence type="ECO:0000256" key="2">
    <source>
        <dbReference type="ARBA" id="ARBA00022695"/>
    </source>
</evidence>
<dbReference type="GO" id="GO:0003964">
    <property type="term" value="F:RNA-directed DNA polymerase activity"/>
    <property type="evidence" value="ECO:0007669"/>
    <property type="project" value="UniProtKB-KW"/>
</dbReference>
<keyword evidence="4" id="KW-0255">Endonuclease</keyword>
<evidence type="ECO:0000256" key="3">
    <source>
        <dbReference type="ARBA" id="ARBA00022722"/>
    </source>
</evidence>
<dbReference type="FunFam" id="3.10.20.370:FF:000001">
    <property type="entry name" value="Retrovirus-related Pol polyprotein from transposon 17.6-like protein"/>
    <property type="match status" value="1"/>
</dbReference>
<dbReference type="GO" id="GO:0004519">
    <property type="term" value="F:endonuclease activity"/>
    <property type="evidence" value="ECO:0007669"/>
    <property type="project" value="UniProtKB-KW"/>
</dbReference>
<dbReference type="PANTHER" id="PTHR34072:SF44">
    <property type="entry name" value="RNA-DIRECTED DNA POLYMERASE"/>
    <property type="match status" value="1"/>
</dbReference>
<accession>A0A8T1XAW9</accession>
<dbReference type="OrthoDB" id="427924at2759"/>
<feature type="compositionally biased region" description="Low complexity" evidence="7">
    <location>
        <begin position="83"/>
        <end position="101"/>
    </location>
</feature>
<comment type="caution">
    <text evidence="9">The sequence shown here is derived from an EMBL/GenBank/DDBJ whole genome shotgun (WGS) entry which is preliminary data.</text>
</comment>
<evidence type="ECO:0000256" key="4">
    <source>
        <dbReference type="ARBA" id="ARBA00022759"/>
    </source>
</evidence>
<feature type="non-terminal residue" evidence="9">
    <location>
        <position position="1"/>
    </location>
</feature>
<evidence type="ECO:0000256" key="7">
    <source>
        <dbReference type="SAM" id="MobiDB-lite"/>
    </source>
</evidence>
<keyword evidence="5" id="KW-0378">Hydrolase</keyword>
<dbReference type="GO" id="GO:0016787">
    <property type="term" value="F:hydrolase activity"/>
    <property type="evidence" value="ECO:0007669"/>
    <property type="project" value="UniProtKB-KW"/>
</dbReference>
<protein>
    <recommendedName>
        <fullName evidence="8">Integrase catalytic domain-containing protein</fullName>
    </recommendedName>
</protein>
<dbReference type="Pfam" id="PF17917">
    <property type="entry name" value="RT_RNaseH"/>
    <property type="match status" value="1"/>
</dbReference>
<evidence type="ECO:0000259" key="8">
    <source>
        <dbReference type="PROSITE" id="PS50994"/>
    </source>
</evidence>
<feature type="compositionally biased region" description="Basic and acidic residues" evidence="7">
    <location>
        <begin position="1293"/>
        <end position="1306"/>
    </location>
</feature>
<evidence type="ECO:0000256" key="5">
    <source>
        <dbReference type="ARBA" id="ARBA00022801"/>
    </source>
</evidence>
<evidence type="ECO:0000313" key="10">
    <source>
        <dbReference type="Proteomes" id="UP000694251"/>
    </source>
</evidence>
<gene>
    <name evidence="9" type="ORF">ISN44_Un202g000010</name>
</gene>
<feature type="region of interest" description="Disordered" evidence="7">
    <location>
        <begin position="82"/>
        <end position="108"/>
    </location>
</feature>
<dbReference type="Proteomes" id="UP000694251">
    <property type="component" value="Unassembled WGS sequence"/>
</dbReference>
<reference evidence="9 10" key="1">
    <citation type="submission" date="2020-12" db="EMBL/GenBank/DDBJ databases">
        <title>Concerted genomic and epigenomic changes stabilize Arabidopsis allopolyploids.</title>
        <authorList>
            <person name="Chen Z."/>
        </authorList>
    </citation>
    <scope>NUCLEOTIDE SEQUENCE [LARGE SCALE GENOMIC DNA]</scope>
    <source>
        <strain evidence="9">As9502</strain>
        <tissue evidence="9">Leaf</tissue>
    </source>
</reference>
<keyword evidence="3" id="KW-0540">Nuclease</keyword>
<organism evidence="9 10">
    <name type="scientific">Arabidopsis suecica</name>
    <name type="common">Swedish thale-cress</name>
    <name type="synonym">Cardaminopsis suecica</name>
    <dbReference type="NCBI Taxonomy" id="45249"/>
    <lineage>
        <taxon>Eukaryota</taxon>
        <taxon>Viridiplantae</taxon>
        <taxon>Streptophyta</taxon>
        <taxon>Embryophyta</taxon>
        <taxon>Tracheophyta</taxon>
        <taxon>Spermatophyta</taxon>
        <taxon>Magnoliopsida</taxon>
        <taxon>eudicotyledons</taxon>
        <taxon>Gunneridae</taxon>
        <taxon>Pentapetalae</taxon>
        <taxon>rosids</taxon>
        <taxon>malvids</taxon>
        <taxon>Brassicales</taxon>
        <taxon>Brassicaceae</taxon>
        <taxon>Camelineae</taxon>
        <taxon>Arabidopsis</taxon>
    </lineage>
</organism>
<keyword evidence="2" id="KW-0548">Nucleotidyltransferase</keyword>
<keyword evidence="6" id="KW-0695">RNA-directed DNA polymerase</keyword>
<dbReference type="InterPro" id="IPR041373">
    <property type="entry name" value="RT_RNaseH"/>
</dbReference>
<feature type="compositionally biased region" description="Acidic residues" evidence="7">
    <location>
        <begin position="1235"/>
        <end position="1246"/>
    </location>
</feature>
<dbReference type="GO" id="GO:0015074">
    <property type="term" value="P:DNA integration"/>
    <property type="evidence" value="ECO:0007669"/>
    <property type="project" value="InterPro"/>
</dbReference>
<evidence type="ECO:0000256" key="1">
    <source>
        <dbReference type="ARBA" id="ARBA00022679"/>
    </source>
</evidence>
<name>A0A8T1XAW9_ARASU</name>
<keyword evidence="1" id="KW-0808">Transferase</keyword>
<feature type="region of interest" description="Disordered" evidence="7">
    <location>
        <begin position="1207"/>
        <end position="1337"/>
    </location>
</feature>
<dbReference type="CDD" id="cd09274">
    <property type="entry name" value="RNase_HI_RT_Ty3"/>
    <property type="match status" value="1"/>
</dbReference>
<feature type="compositionally biased region" description="Polar residues" evidence="7">
    <location>
        <begin position="1316"/>
        <end position="1337"/>
    </location>
</feature>
<dbReference type="InterPro" id="IPR004312">
    <property type="entry name" value="ATHILA_Orf1_C"/>
</dbReference>
<dbReference type="EMBL" id="JAEFBJ010000202">
    <property type="protein sequence ID" value="KAG7528280.1"/>
    <property type="molecule type" value="Genomic_DNA"/>
</dbReference>
<dbReference type="InterPro" id="IPR001584">
    <property type="entry name" value="Integrase_cat-core"/>
</dbReference>
<dbReference type="Pfam" id="PF03078">
    <property type="entry name" value="ATHILA"/>
    <property type="match status" value="2"/>
</dbReference>